<sequence length="69" mass="7834">MSIKIGDVDVANEIVELHFQVARTQLILDKLLEANPTLQFPQGTKMADIENEAIQILQRKFPSMGIKRK</sequence>
<protein>
    <submittedName>
        <fullName evidence="1">Uncharacterized protein</fullName>
    </submittedName>
</protein>
<dbReference type="Proteomes" id="UP001139293">
    <property type="component" value="Unassembled WGS sequence"/>
</dbReference>
<proteinExistence type="predicted"/>
<accession>A0A9X1ZDP6</accession>
<gene>
    <name evidence="1" type="ORF">L2740_06715</name>
</gene>
<evidence type="ECO:0000313" key="2">
    <source>
        <dbReference type="Proteomes" id="UP001139293"/>
    </source>
</evidence>
<evidence type="ECO:0000313" key="1">
    <source>
        <dbReference type="EMBL" id="MCL1138240.1"/>
    </source>
</evidence>
<dbReference type="RefSeq" id="WP_248949321.1">
    <property type="nucleotide sequence ID" value="NZ_JAKILB010000003.1"/>
</dbReference>
<name>A0A9X1ZDP6_9GAMM</name>
<dbReference type="AlphaFoldDB" id="A0A9X1ZDP6"/>
<reference evidence="1" key="1">
    <citation type="submission" date="2022-01" db="EMBL/GenBank/DDBJ databases">
        <title>Whole genome-based taxonomy of the Shewanellaceae.</title>
        <authorList>
            <person name="Martin-Rodriguez A.J."/>
        </authorList>
    </citation>
    <scope>NUCLEOTIDE SEQUENCE</scope>
    <source>
        <strain evidence="1">KCTC 23973</strain>
    </source>
</reference>
<organism evidence="1 2">
    <name type="scientific">Shewanella pneumatophori</name>
    <dbReference type="NCBI Taxonomy" id="314092"/>
    <lineage>
        <taxon>Bacteria</taxon>
        <taxon>Pseudomonadati</taxon>
        <taxon>Pseudomonadota</taxon>
        <taxon>Gammaproteobacteria</taxon>
        <taxon>Alteromonadales</taxon>
        <taxon>Shewanellaceae</taxon>
        <taxon>Shewanella</taxon>
    </lineage>
</organism>
<comment type="caution">
    <text evidence="1">The sequence shown here is derived from an EMBL/GenBank/DDBJ whole genome shotgun (WGS) entry which is preliminary data.</text>
</comment>
<keyword evidence="2" id="KW-1185">Reference proteome</keyword>
<dbReference type="EMBL" id="JAKILB010000003">
    <property type="protein sequence ID" value="MCL1138240.1"/>
    <property type="molecule type" value="Genomic_DNA"/>
</dbReference>